<evidence type="ECO:0000313" key="1">
    <source>
        <dbReference type="EMBL" id="RPE12848.1"/>
    </source>
</evidence>
<dbReference type="OrthoDB" id="9766256at2"/>
<dbReference type="SUPFAM" id="SSF48452">
    <property type="entry name" value="TPR-like"/>
    <property type="match status" value="1"/>
</dbReference>
<dbReference type="InterPro" id="IPR041662">
    <property type="entry name" value="SusD-like_2"/>
</dbReference>
<dbReference type="EMBL" id="RPDH01000001">
    <property type="protein sequence ID" value="RPE12848.1"/>
    <property type="molecule type" value="Genomic_DNA"/>
</dbReference>
<dbReference type="PROSITE" id="PS51257">
    <property type="entry name" value="PROKAR_LIPOPROTEIN"/>
    <property type="match status" value="1"/>
</dbReference>
<keyword evidence="1" id="KW-0449">Lipoprotein</keyword>
<dbReference type="Pfam" id="PF12771">
    <property type="entry name" value="SusD-like_2"/>
    <property type="match status" value="1"/>
</dbReference>
<evidence type="ECO:0000313" key="2">
    <source>
        <dbReference type="Proteomes" id="UP000278351"/>
    </source>
</evidence>
<dbReference type="InterPro" id="IPR011990">
    <property type="entry name" value="TPR-like_helical_dom_sf"/>
</dbReference>
<dbReference type="RefSeq" id="WP_123845364.1">
    <property type="nucleotide sequence ID" value="NZ_RPDH01000001.1"/>
</dbReference>
<keyword evidence="2" id="KW-1185">Reference proteome</keyword>
<sequence length="510" mass="57859">MTRNITRYIVAALVVMAAGCSKFEEINTNPDKPTHVTSGMLATRLILNITKDDISTQKGFLQNFMLSKYIAWSEFPENTQYNKFGRTDFDGLVILNNVPQMIKYATDQQKYNSYKGLGHFLRAWRFFQHTMRVGDMPYSQALLGESENIIQPKYDSQKEVFKGILAELDSADVLFSKGGKFDGDPVYNGDVAKWRKLANTFQLRVLINLYKKTGDADLKVKERFQQIVTGRPVFESNADNFALKYSDKAGQKYPFFKEGNQFIIYNMVTDVLINRLKTLQDRRLFYYAKPSPVQITAGKPVNDWDAYKGVDPAAIYSDLSKVASSKDFSGMNERYTEIPQGEPFCLLSYAQLKFMLAEAGVRGWITGAEGYYKQGITAAMEFVASNTPEDVRFHHNMKIDAAYILTYLAGPGVVFAATPAAQLEQIITQQYIATFLHAPFSGYYEYRRTGYPALPVNPASNQNVMPDRIPKRWLYPQKELDYNGEHVKSAIGAQYGGNDDVNADMWILKD</sequence>
<organism evidence="1 2">
    <name type="scientific">Chitinophaga lutea</name>
    <dbReference type="NCBI Taxonomy" id="2488634"/>
    <lineage>
        <taxon>Bacteria</taxon>
        <taxon>Pseudomonadati</taxon>
        <taxon>Bacteroidota</taxon>
        <taxon>Chitinophagia</taxon>
        <taxon>Chitinophagales</taxon>
        <taxon>Chitinophagaceae</taxon>
        <taxon>Chitinophaga</taxon>
    </lineage>
</organism>
<dbReference type="AlphaFoldDB" id="A0A3N4PY20"/>
<gene>
    <name evidence="1" type="ORF">EGT74_04710</name>
</gene>
<dbReference type="Gene3D" id="1.25.40.390">
    <property type="match status" value="1"/>
</dbReference>
<dbReference type="Proteomes" id="UP000278351">
    <property type="component" value="Unassembled WGS sequence"/>
</dbReference>
<name>A0A3N4PY20_9BACT</name>
<comment type="caution">
    <text evidence="1">The sequence shown here is derived from an EMBL/GenBank/DDBJ whole genome shotgun (WGS) entry which is preliminary data.</text>
</comment>
<dbReference type="CDD" id="cd08977">
    <property type="entry name" value="SusD"/>
    <property type="match status" value="1"/>
</dbReference>
<proteinExistence type="predicted"/>
<protein>
    <submittedName>
        <fullName evidence="1">SusD/RagB family nutrient-binding outer membrane lipoprotein</fullName>
    </submittedName>
</protein>
<accession>A0A3N4PY20</accession>
<reference evidence="1 2" key="1">
    <citation type="submission" date="2018-11" db="EMBL/GenBank/DDBJ databases">
        <title>Chitinophaga lutea sp.nov., isolate from arsenic contaminated soil.</title>
        <authorList>
            <person name="Zong Y."/>
        </authorList>
    </citation>
    <scope>NUCLEOTIDE SEQUENCE [LARGE SCALE GENOMIC DNA]</scope>
    <source>
        <strain evidence="1 2">ZY74</strain>
    </source>
</reference>